<evidence type="ECO:0000256" key="1">
    <source>
        <dbReference type="SAM" id="MobiDB-lite"/>
    </source>
</evidence>
<gene>
    <name evidence="2" type="ORF">LTR78_004093</name>
</gene>
<name>A0AAE0WQC4_9PEZI</name>
<dbReference type="EMBL" id="JAUTXT010000012">
    <property type="protein sequence ID" value="KAK3675901.1"/>
    <property type="molecule type" value="Genomic_DNA"/>
</dbReference>
<dbReference type="AlphaFoldDB" id="A0AAE0WQC4"/>
<feature type="region of interest" description="Disordered" evidence="1">
    <location>
        <begin position="1"/>
        <end position="27"/>
    </location>
</feature>
<sequence>MAQLSQDEILNTGDPENEPHIPSIRQNMSKANESFFQSKLTPSNLAKVATTKKFTPGRRVAPVDKREDADAQLRIAAGEKVGDKQNFVLQVNSQATNTALKKFVAQNGRGTHGKLATASFDTKAPDPEAEAERMVEEMKEEAKSKLG</sequence>
<reference evidence="2" key="1">
    <citation type="submission" date="2023-07" db="EMBL/GenBank/DDBJ databases">
        <title>Black Yeasts Isolated from many extreme environments.</title>
        <authorList>
            <person name="Coleine C."/>
            <person name="Stajich J.E."/>
            <person name="Selbmann L."/>
        </authorList>
    </citation>
    <scope>NUCLEOTIDE SEQUENCE</scope>
    <source>
        <strain evidence="2">CCFEE 5485</strain>
    </source>
</reference>
<evidence type="ECO:0000313" key="3">
    <source>
        <dbReference type="Proteomes" id="UP001274830"/>
    </source>
</evidence>
<dbReference type="Proteomes" id="UP001274830">
    <property type="component" value="Unassembled WGS sequence"/>
</dbReference>
<protein>
    <submittedName>
        <fullName evidence="2">Uncharacterized protein</fullName>
    </submittedName>
</protein>
<feature type="region of interest" description="Disordered" evidence="1">
    <location>
        <begin position="112"/>
        <end position="131"/>
    </location>
</feature>
<organism evidence="2 3">
    <name type="scientific">Recurvomyces mirabilis</name>
    <dbReference type="NCBI Taxonomy" id="574656"/>
    <lineage>
        <taxon>Eukaryota</taxon>
        <taxon>Fungi</taxon>
        <taxon>Dikarya</taxon>
        <taxon>Ascomycota</taxon>
        <taxon>Pezizomycotina</taxon>
        <taxon>Dothideomycetes</taxon>
        <taxon>Dothideomycetidae</taxon>
        <taxon>Mycosphaerellales</taxon>
        <taxon>Teratosphaeriaceae</taxon>
        <taxon>Recurvomyces</taxon>
    </lineage>
</organism>
<comment type="caution">
    <text evidence="2">The sequence shown here is derived from an EMBL/GenBank/DDBJ whole genome shotgun (WGS) entry which is preliminary data.</text>
</comment>
<keyword evidence="3" id="KW-1185">Reference proteome</keyword>
<proteinExistence type="predicted"/>
<accession>A0AAE0WQC4</accession>
<evidence type="ECO:0000313" key="2">
    <source>
        <dbReference type="EMBL" id="KAK3675901.1"/>
    </source>
</evidence>